<dbReference type="InterPro" id="IPR013783">
    <property type="entry name" value="Ig-like_fold"/>
</dbReference>
<protein>
    <submittedName>
        <fullName evidence="6">Choice-of-anchor A family protein</fullName>
    </submittedName>
</protein>
<dbReference type="InterPro" id="IPR041033">
    <property type="entry name" value="SpaA_PFL_dom_1"/>
</dbReference>
<dbReference type="Gene3D" id="2.60.40.10">
    <property type="entry name" value="Immunoglobulins"/>
    <property type="match status" value="3"/>
</dbReference>
<reference evidence="6 7" key="1">
    <citation type="submission" date="2019-09" db="EMBL/GenBank/DDBJ databases">
        <authorList>
            <person name="Liu P."/>
        </authorList>
    </citation>
    <scope>NUCLEOTIDE SEQUENCE [LARGE SCALE GENOMIC DNA]</scope>
    <source>
        <strain evidence="6 7">TRM68085</strain>
    </source>
</reference>
<evidence type="ECO:0000313" key="7">
    <source>
        <dbReference type="Proteomes" id="UP000326907"/>
    </source>
</evidence>
<dbReference type="Proteomes" id="UP000326907">
    <property type="component" value="Unassembled WGS sequence"/>
</dbReference>
<dbReference type="PANTHER" id="PTHR36108:SF13">
    <property type="entry name" value="COLOSSIN-B-RELATED"/>
    <property type="match status" value="1"/>
</dbReference>
<feature type="domain" description="Choice-of-anchor A" evidence="5">
    <location>
        <begin position="79"/>
        <end position="312"/>
    </location>
</feature>
<dbReference type="GO" id="GO:0005975">
    <property type="term" value="P:carbohydrate metabolic process"/>
    <property type="evidence" value="ECO:0007669"/>
    <property type="project" value="UniProtKB-ARBA"/>
</dbReference>
<dbReference type="AlphaFoldDB" id="A0A5N5EGD8"/>
<sequence>MRHPSPRRRGRPRGRIGFAGLACVTAFAAVPLLVLGPGAVPALAAPLPGGLGPCVPGDCPDPFPGINNGPIAGRDNAINLFVGDDFLVRGSAAEAEGRVVVLDDFDMNKDAQAGQAYNIGEVGVGSRVPPPAGADWLTTGGDITVATGQRVLAEAGVARYAGTLTGTVEATLIQDDEAVAPYAALRDELTTASRCYARVDGAPRTPTGTAVNQGTQTLFTGDGTSALQVFNVDFDLTGPSGAQQGIVFDGIPDDATILVNIVGANRTLNTYSGGIDDATDPLNAYRERLLWNIPDATTVNLNGTGQFQGSFLVGEQSSSTTVTLPGINGRFFTTGSLTHTSAATGGGGQEFHAYPFNGDLPDCTTPPPVTGVVKVLKTDSETGAALPGASFQLWEETNGTAGLQTGGATPDTAVEEVCATGADGTCSRTVETGTYYWQETEAPDGYDLPNPAVFGPLVLTDENASAGVSVNAANTRTPTEPTTGAVTVVKTDSQTGAALDGATFWLWEETNGTPGLQTGGADPDTVIGASCTTGTDGTCTRTVETGTYYWQETAAPPGYDLPSPAVFGPLVLTEDNASAGVSVTANNTRTPTPPGTGTVKLLKTDADSSRPLSGATFELWEETNGREGLQTGGSDPDTRVGTACTTNGAGRCSFGDLDDGTYYLRETGVPDGYVLPADPVTGPYVVSGDQEVVIARLANSRDDKPCEDNDYGYGYRDDAYGSCAHRG</sequence>
<keyword evidence="3" id="KW-0732">Signal</keyword>
<dbReference type="InterPro" id="IPR026588">
    <property type="entry name" value="Choice_anch_A"/>
</dbReference>
<feature type="domain" description="SpaA-like prealbumin fold" evidence="4">
    <location>
        <begin position="372"/>
        <end position="450"/>
    </location>
</feature>
<name>A0A5N5EGD8_9ACTN</name>
<dbReference type="NCBIfam" id="TIGR04215">
    <property type="entry name" value="choice_anch_A"/>
    <property type="match status" value="1"/>
</dbReference>
<organism evidence="6 7">
    <name type="scientific">Streptomyces arboris</name>
    <dbReference type="NCBI Taxonomy" id="2600619"/>
    <lineage>
        <taxon>Bacteria</taxon>
        <taxon>Bacillati</taxon>
        <taxon>Actinomycetota</taxon>
        <taxon>Actinomycetes</taxon>
        <taxon>Kitasatosporales</taxon>
        <taxon>Streptomycetaceae</taxon>
        <taxon>Streptomyces</taxon>
    </lineage>
</organism>
<proteinExistence type="inferred from homology"/>
<gene>
    <name evidence="6" type="ORF">F5983_35145</name>
</gene>
<accession>A0A5N5EGD8</accession>
<dbReference type="Pfam" id="PF20597">
    <property type="entry name" value="pAdhesive_15"/>
    <property type="match status" value="1"/>
</dbReference>
<evidence type="ECO:0000256" key="2">
    <source>
        <dbReference type="ARBA" id="ARBA00022525"/>
    </source>
</evidence>
<evidence type="ECO:0000313" key="6">
    <source>
        <dbReference type="EMBL" id="KAB2587960.1"/>
    </source>
</evidence>
<dbReference type="PANTHER" id="PTHR36108">
    <property type="entry name" value="COLOSSIN-B-RELATED"/>
    <property type="match status" value="1"/>
</dbReference>
<keyword evidence="7" id="KW-1185">Reference proteome</keyword>
<evidence type="ECO:0000259" key="5">
    <source>
        <dbReference type="Pfam" id="PF20597"/>
    </source>
</evidence>
<comment type="caution">
    <text evidence="6">The sequence shown here is derived from an EMBL/GenBank/DDBJ whole genome shotgun (WGS) entry which is preliminary data.</text>
</comment>
<feature type="domain" description="SpaA-like prealbumin fold" evidence="4">
    <location>
        <begin position="597"/>
        <end position="680"/>
    </location>
</feature>
<evidence type="ECO:0000259" key="4">
    <source>
        <dbReference type="Pfam" id="PF17802"/>
    </source>
</evidence>
<dbReference type="EMBL" id="VYUA01000066">
    <property type="protein sequence ID" value="KAB2587960.1"/>
    <property type="molecule type" value="Genomic_DNA"/>
</dbReference>
<evidence type="ECO:0000256" key="3">
    <source>
        <dbReference type="ARBA" id="ARBA00022729"/>
    </source>
</evidence>
<dbReference type="Pfam" id="PF17802">
    <property type="entry name" value="SpaA"/>
    <property type="match status" value="3"/>
</dbReference>
<feature type="domain" description="SpaA-like prealbumin fold" evidence="4">
    <location>
        <begin position="484"/>
        <end position="563"/>
    </location>
</feature>
<keyword evidence="2" id="KW-0964">Secreted</keyword>
<evidence type="ECO:0000256" key="1">
    <source>
        <dbReference type="ARBA" id="ARBA00007257"/>
    </source>
</evidence>
<comment type="similarity">
    <text evidence="1">Belongs to the serine-aspartate repeat-containing protein (SDr) family.</text>
</comment>